<evidence type="ECO:0000313" key="8">
    <source>
        <dbReference type="EMBL" id="PPA73619.1"/>
    </source>
</evidence>
<dbReference type="InterPro" id="IPR023058">
    <property type="entry name" value="PPIase_PpiC_CS"/>
</dbReference>
<dbReference type="RefSeq" id="WP_104145322.1">
    <property type="nucleotide sequence ID" value="NZ_PREU01000014.1"/>
</dbReference>
<dbReference type="SUPFAM" id="SSF54534">
    <property type="entry name" value="FKBP-like"/>
    <property type="match status" value="1"/>
</dbReference>
<evidence type="ECO:0000256" key="3">
    <source>
        <dbReference type="ARBA" id="ARBA00013194"/>
    </source>
</evidence>
<comment type="catalytic activity">
    <reaction evidence="1">
        <text>[protein]-peptidylproline (omega=180) = [protein]-peptidylproline (omega=0)</text>
        <dbReference type="Rhea" id="RHEA:16237"/>
        <dbReference type="Rhea" id="RHEA-COMP:10747"/>
        <dbReference type="Rhea" id="RHEA-COMP:10748"/>
        <dbReference type="ChEBI" id="CHEBI:83833"/>
        <dbReference type="ChEBI" id="CHEBI:83834"/>
        <dbReference type="EC" id="5.2.1.8"/>
    </reaction>
</comment>
<evidence type="ECO:0000256" key="2">
    <source>
        <dbReference type="ARBA" id="ARBA00007656"/>
    </source>
</evidence>
<dbReference type="GO" id="GO:0003755">
    <property type="term" value="F:peptidyl-prolyl cis-trans isomerase activity"/>
    <property type="evidence" value="ECO:0007669"/>
    <property type="project" value="UniProtKB-KW"/>
</dbReference>
<evidence type="ECO:0000313" key="9">
    <source>
        <dbReference type="Proteomes" id="UP000239990"/>
    </source>
</evidence>
<keyword evidence="5 6" id="KW-0413">Isomerase</keyword>
<organism evidence="8 9">
    <name type="scientific">Achromobacter spanius</name>
    <dbReference type="NCBI Taxonomy" id="217203"/>
    <lineage>
        <taxon>Bacteria</taxon>
        <taxon>Pseudomonadati</taxon>
        <taxon>Pseudomonadota</taxon>
        <taxon>Betaproteobacteria</taxon>
        <taxon>Burkholderiales</taxon>
        <taxon>Alcaligenaceae</taxon>
        <taxon>Achromobacter</taxon>
    </lineage>
</organism>
<dbReference type="Proteomes" id="UP000239990">
    <property type="component" value="Unassembled WGS sequence"/>
</dbReference>
<dbReference type="PROSITE" id="PS01096">
    <property type="entry name" value="PPIC_PPIASE_1"/>
    <property type="match status" value="1"/>
</dbReference>
<name>A0A2S5GKU4_9BURK</name>
<protein>
    <recommendedName>
        <fullName evidence="3">peptidylprolyl isomerase</fullName>
        <ecNumber evidence="3">5.2.1.8</ecNumber>
    </recommendedName>
</protein>
<comment type="caution">
    <text evidence="8">The sequence shown here is derived from an EMBL/GenBank/DDBJ whole genome shotgun (WGS) entry which is preliminary data.</text>
</comment>
<dbReference type="InterPro" id="IPR046357">
    <property type="entry name" value="PPIase_dom_sf"/>
</dbReference>
<evidence type="ECO:0000256" key="5">
    <source>
        <dbReference type="ARBA" id="ARBA00023235"/>
    </source>
</evidence>
<dbReference type="PANTHER" id="PTHR47245">
    <property type="entry name" value="PEPTIDYLPROLYL ISOMERASE"/>
    <property type="match status" value="1"/>
</dbReference>
<keyword evidence="4 6" id="KW-0697">Rotamase</keyword>
<dbReference type="EC" id="5.2.1.8" evidence="3"/>
<accession>A0A2S5GKU4</accession>
<evidence type="ECO:0000259" key="7">
    <source>
        <dbReference type="PROSITE" id="PS50198"/>
    </source>
</evidence>
<evidence type="ECO:0000256" key="6">
    <source>
        <dbReference type="PROSITE-ProRule" id="PRU00278"/>
    </source>
</evidence>
<dbReference type="PROSITE" id="PS50198">
    <property type="entry name" value="PPIC_PPIASE_2"/>
    <property type="match status" value="1"/>
</dbReference>
<dbReference type="OrthoDB" id="9769613at2"/>
<dbReference type="EMBL" id="PREU01000014">
    <property type="protein sequence ID" value="PPA73619.1"/>
    <property type="molecule type" value="Genomic_DNA"/>
</dbReference>
<reference evidence="8 9" key="1">
    <citation type="submission" date="2018-02" db="EMBL/GenBank/DDBJ databases">
        <title>Draft Genome of Achromobacter spanius stain 6.</title>
        <authorList>
            <person name="Gunasekera T.S."/>
            <person name="Radwan O."/>
            <person name="Ruiz O.N."/>
        </authorList>
    </citation>
    <scope>NUCLEOTIDE SEQUENCE [LARGE SCALE GENOMIC DNA]</scope>
    <source>
        <strain evidence="8 9">6</strain>
    </source>
</reference>
<proteinExistence type="inferred from homology"/>
<gene>
    <name evidence="8" type="ORF">C4E15_24455</name>
</gene>
<evidence type="ECO:0000256" key="4">
    <source>
        <dbReference type="ARBA" id="ARBA00023110"/>
    </source>
</evidence>
<feature type="domain" description="PpiC" evidence="7">
    <location>
        <begin position="109"/>
        <end position="209"/>
    </location>
</feature>
<dbReference type="Gene3D" id="3.10.50.40">
    <property type="match status" value="1"/>
</dbReference>
<dbReference type="PANTHER" id="PTHR47245:SF2">
    <property type="entry name" value="PEPTIDYL-PROLYL CIS-TRANS ISOMERASE HP_0175-RELATED"/>
    <property type="match status" value="1"/>
</dbReference>
<dbReference type="InterPro" id="IPR000297">
    <property type="entry name" value="PPIase_PpiC"/>
</dbReference>
<evidence type="ECO:0000256" key="1">
    <source>
        <dbReference type="ARBA" id="ARBA00000971"/>
    </source>
</evidence>
<sequence length="270" mass="28994">MPVIVNGVELSDADLERELPLHADAGNPMRHAITALVLRRVLLDEALRLGVGSVGNEDADNNGANDSAIGDNEDAIITALLARQAAAPLADDAACRRFYHAHPQRFMVGELVEADHILFQVTPDVNLDMLRAHANVVLQDLLADPSSFAQVAREQSNCPSAAVGGSLGQLGRGDTVPEFERAVFALPSGGLLPQLLQTRHGLHIVRVTRRIEGRMLPYEHVAQQIAASLSAMSQDTAWRQYTKLLVDQADVQGIDLQGSEADRVVGGRAA</sequence>
<dbReference type="Pfam" id="PF00639">
    <property type="entry name" value="Rotamase"/>
    <property type="match status" value="1"/>
</dbReference>
<dbReference type="InterPro" id="IPR050245">
    <property type="entry name" value="PrsA_foldase"/>
</dbReference>
<dbReference type="AlphaFoldDB" id="A0A2S5GKU4"/>
<comment type="similarity">
    <text evidence="2">Belongs to the PpiC/parvulin rotamase family.</text>
</comment>